<dbReference type="Proteomes" id="UP001497644">
    <property type="component" value="Chromosome 7"/>
</dbReference>
<name>A0AAV2P5V5_9HYME</name>
<reference evidence="1" key="1">
    <citation type="submission" date="2024-04" db="EMBL/GenBank/DDBJ databases">
        <authorList>
            <consortium name="Molecular Ecology Group"/>
        </authorList>
    </citation>
    <scope>NUCLEOTIDE SEQUENCE</scope>
</reference>
<organism evidence="1 2">
    <name type="scientific">Lasius platythorax</name>
    <dbReference type="NCBI Taxonomy" id="488582"/>
    <lineage>
        <taxon>Eukaryota</taxon>
        <taxon>Metazoa</taxon>
        <taxon>Ecdysozoa</taxon>
        <taxon>Arthropoda</taxon>
        <taxon>Hexapoda</taxon>
        <taxon>Insecta</taxon>
        <taxon>Pterygota</taxon>
        <taxon>Neoptera</taxon>
        <taxon>Endopterygota</taxon>
        <taxon>Hymenoptera</taxon>
        <taxon>Apocrita</taxon>
        <taxon>Aculeata</taxon>
        <taxon>Formicoidea</taxon>
        <taxon>Formicidae</taxon>
        <taxon>Formicinae</taxon>
        <taxon>Lasius</taxon>
        <taxon>Lasius</taxon>
    </lineage>
</organism>
<proteinExistence type="predicted"/>
<evidence type="ECO:0000313" key="2">
    <source>
        <dbReference type="Proteomes" id="UP001497644"/>
    </source>
</evidence>
<dbReference type="EMBL" id="OZ034830">
    <property type="protein sequence ID" value="CAL1687004.1"/>
    <property type="molecule type" value="Genomic_DNA"/>
</dbReference>
<evidence type="ECO:0000313" key="1">
    <source>
        <dbReference type="EMBL" id="CAL1687004.1"/>
    </source>
</evidence>
<dbReference type="AlphaFoldDB" id="A0AAV2P5V5"/>
<gene>
    <name evidence="1" type="ORF">LPLAT_LOCUS12286</name>
</gene>
<protein>
    <submittedName>
        <fullName evidence="1">Uncharacterized protein</fullName>
    </submittedName>
</protein>
<accession>A0AAV2P5V5</accession>
<sequence length="122" mass="13583">MAITGGRIVELLNALYIRVRVRYRKMPFSPTRLGIVRRSLYESADKATSVYKQGNRGAPERADRATQIGRNASGDRVNVDDDRDDGWFVYKGVDGSPGRSDDEGDEEIVRIARMPCVPAAHS</sequence>
<keyword evidence="2" id="KW-1185">Reference proteome</keyword>